<dbReference type="Proteomes" id="UP000474777">
    <property type="component" value="Unassembled WGS sequence"/>
</dbReference>
<comment type="caution">
    <text evidence="2">The sequence shown here is derived from an EMBL/GenBank/DDBJ whole genome shotgun (WGS) entry which is preliminary data.</text>
</comment>
<gene>
    <name evidence="2" type="ORF">GXP69_05105</name>
</gene>
<dbReference type="PROSITE" id="PS51257">
    <property type="entry name" value="PROKAR_LIPOPROTEIN"/>
    <property type="match status" value="1"/>
</dbReference>
<proteinExistence type="predicted"/>
<keyword evidence="3" id="KW-1185">Reference proteome</keyword>
<evidence type="ECO:0000313" key="2">
    <source>
        <dbReference type="EMBL" id="NEM97067.1"/>
    </source>
</evidence>
<name>A0A6B3LU26_9BACT</name>
<protein>
    <submittedName>
        <fullName evidence="2">Uncharacterized protein</fullName>
    </submittedName>
</protein>
<evidence type="ECO:0000313" key="3">
    <source>
        <dbReference type="Proteomes" id="UP000474777"/>
    </source>
</evidence>
<reference evidence="2 3" key="1">
    <citation type="submission" date="2020-02" db="EMBL/GenBank/DDBJ databases">
        <authorList>
            <person name="Kim M.K."/>
        </authorList>
    </citation>
    <scope>NUCLEOTIDE SEQUENCE [LARGE SCALE GENOMIC DNA]</scope>
    <source>
        <strain evidence="2 3">BT327</strain>
    </source>
</reference>
<dbReference type="RefSeq" id="WP_163913116.1">
    <property type="nucleotide sequence ID" value="NZ_JAAGWD010000002.1"/>
</dbReference>
<accession>A0A6B3LU26</accession>
<feature type="chain" id="PRO_5025591872" evidence="1">
    <location>
        <begin position="30"/>
        <end position="132"/>
    </location>
</feature>
<evidence type="ECO:0000256" key="1">
    <source>
        <dbReference type="SAM" id="SignalP"/>
    </source>
</evidence>
<dbReference type="AlphaFoldDB" id="A0A6B3LU26"/>
<organism evidence="2 3">
    <name type="scientific">Pontibacter burrus</name>
    <dbReference type="NCBI Taxonomy" id="2704466"/>
    <lineage>
        <taxon>Bacteria</taxon>
        <taxon>Pseudomonadati</taxon>
        <taxon>Bacteroidota</taxon>
        <taxon>Cytophagia</taxon>
        <taxon>Cytophagales</taxon>
        <taxon>Hymenobacteraceae</taxon>
        <taxon>Pontibacter</taxon>
    </lineage>
</organism>
<dbReference type="EMBL" id="JAAGWD010000002">
    <property type="protein sequence ID" value="NEM97067.1"/>
    <property type="molecule type" value="Genomic_DNA"/>
</dbReference>
<sequence>MKNRFAIKHKAFGLAIVAALLFGCQPTEQQQETPTIGMEQTIQEPDTVQRRPAPKFYVIAPGTERTRVWVCDDNRSDIFHVDNKCELLLNCTGVFKNVSLQRAIEDYGRYNCDKCSQRFADVFDINKVRYDF</sequence>
<keyword evidence="1" id="KW-0732">Signal</keyword>
<feature type="signal peptide" evidence="1">
    <location>
        <begin position="1"/>
        <end position="29"/>
    </location>
</feature>